<keyword evidence="2" id="KW-1185">Reference proteome</keyword>
<dbReference type="PANTHER" id="PTHR33202:SF7">
    <property type="entry name" value="FERRIC UPTAKE REGULATION PROTEIN"/>
    <property type="match status" value="1"/>
</dbReference>
<name>A0ABY5KXB9_9CELL</name>
<gene>
    <name evidence="1" type="ORF">NP064_15400</name>
</gene>
<evidence type="ECO:0000313" key="1">
    <source>
        <dbReference type="EMBL" id="UUI75137.1"/>
    </source>
</evidence>
<sequence>MPGRTNDEALRDALSATGRVTQQRLSCLRALEDADRHLTGNELVDAVRAELPHIRPSTVYRTMARFVETGLAHRVDGFRGSRYGVGHGHGHAVCPRCDRIDDLDIREVMPLLERASGPVLGVTVVALCGDCRRPTDPR</sequence>
<organism evidence="1 2">
    <name type="scientific">Cellulomonas chengniuliangii</name>
    <dbReference type="NCBI Taxonomy" id="2968084"/>
    <lineage>
        <taxon>Bacteria</taxon>
        <taxon>Bacillati</taxon>
        <taxon>Actinomycetota</taxon>
        <taxon>Actinomycetes</taxon>
        <taxon>Micrococcales</taxon>
        <taxon>Cellulomonadaceae</taxon>
        <taxon>Cellulomonas</taxon>
    </lineage>
</organism>
<accession>A0ABY5KXB9</accession>
<dbReference type="InterPro" id="IPR002481">
    <property type="entry name" value="FUR"/>
</dbReference>
<dbReference type="SUPFAM" id="SSF46785">
    <property type="entry name" value="Winged helix' DNA-binding domain"/>
    <property type="match status" value="1"/>
</dbReference>
<dbReference type="Pfam" id="PF01475">
    <property type="entry name" value="FUR"/>
    <property type="match status" value="1"/>
</dbReference>
<dbReference type="InterPro" id="IPR036388">
    <property type="entry name" value="WH-like_DNA-bd_sf"/>
</dbReference>
<dbReference type="RefSeq" id="WP_227569982.1">
    <property type="nucleotide sequence ID" value="NZ_CP101988.1"/>
</dbReference>
<dbReference type="PANTHER" id="PTHR33202">
    <property type="entry name" value="ZINC UPTAKE REGULATION PROTEIN"/>
    <property type="match status" value="1"/>
</dbReference>
<dbReference type="Proteomes" id="UP001316189">
    <property type="component" value="Chromosome"/>
</dbReference>
<dbReference type="Gene3D" id="1.10.10.10">
    <property type="entry name" value="Winged helix-like DNA-binding domain superfamily/Winged helix DNA-binding domain"/>
    <property type="match status" value="1"/>
</dbReference>
<dbReference type="EMBL" id="CP101988">
    <property type="protein sequence ID" value="UUI75137.1"/>
    <property type="molecule type" value="Genomic_DNA"/>
</dbReference>
<dbReference type="InterPro" id="IPR036390">
    <property type="entry name" value="WH_DNA-bd_sf"/>
</dbReference>
<protein>
    <submittedName>
        <fullName evidence="1">Transcriptional repressor</fullName>
    </submittedName>
</protein>
<proteinExistence type="predicted"/>
<evidence type="ECO:0000313" key="2">
    <source>
        <dbReference type="Proteomes" id="UP001316189"/>
    </source>
</evidence>
<reference evidence="1 2" key="1">
    <citation type="submission" date="2022-07" db="EMBL/GenBank/DDBJ databases">
        <title>Novel species in genus cellulomonas.</title>
        <authorList>
            <person name="Ye L."/>
        </authorList>
    </citation>
    <scope>NUCLEOTIDE SEQUENCE [LARGE SCALE GENOMIC DNA]</scope>
    <source>
        <strain evidence="2">zg-Y338</strain>
    </source>
</reference>